<dbReference type="Proteomes" id="UP000076532">
    <property type="component" value="Unassembled WGS sequence"/>
</dbReference>
<dbReference type="Pfam" id="PF12340">
    <property type="entry name" value="DUF3638"/>
    <property type="match status" value="1"/>
</dbReference>
<dbReference type="STRING" id="436010.A0A166ACR2"/>
<dbReference type="PANTHER" id="PTHR13367">
    <property type="entry name" value="UBIQUITIN THIOESTERASE"/>
    <property type="match status" value="1"/>
</dbReference>
<dbReference type="EMBL" id="KV417662">
    <property type="protein sequence ID" value="KZP11475.1"/>
    <property type="molecule type" value="Genomic_DNA"/>
</dbReference>
<proteinExistence type="predicted"/>
<keyword evidence="11" id="KW-1185">Reference proteome</keyword>
<evidence type="ECO:0000313" key="10">
    <source>
        <dbReference type="EMBL" id="KZP11475.1"/>
    </source>
</evidence>
<gene>
    <name evidence="10" type="ORF">FIBSPDRAFT_937486</name>
</gene>
<feature type="domain" description="DUF6606" evidence="9">
    <location>
        <begin position="9"/>
        <end position="271"/>
    </location>
</feature>
<evidence type="ECO:0000259" key="9">
    <source>
        <dbReference type="Pfam" id="PF20255"/>
    </source>
</evidence>
<evidence type="ECO:0000259" key="8">
    <source>
        <dbReference type="Pfam" id="PF12359"/>
    </source>
</evidence>
<comment type="catalytic activity">
    <reaction evidence="1">
        <text>Thiol-dependent hydrolysis of ester, thioester, amide, peptide and isopeptide bonds formed by the C-terminal Gly of ubiquitin (a 76-residue protein attached to proteins as an intracellular targeting signal).</text>
        <dbReference type="EC" id="3.4.19.12"/>
    </reaction>
</comment>
<reference evidence="10 11" key="1">
    <citation type="journal article" date="2016" name="Mol. Biol. Evol.">
        <title>Comparative Genomics of Early-Diverging Mushroom-Forming Fungi Provides Insights into the Origins of Lignocellulose Decay Capabilities.</title>
        <authorList>
            <person name="Nagy L.G."/>
            <person name="Riley R."/>
            <person name="Tritt A."/>
            <person name="Adam C."/>
            <person name="Daum C."/>
            <person name="Floudas D."/>
            <person name="Sun H."/>
            <person name="Yadav J.S."/>
            <person name="Pangilinan J."/>
            <person name="Larsson K.H."/>
            <person name="Matsuura K."/>
            <person name="Barry K."/>
            <person name="Labutti K."/>
            <person name="Kuo R."/>
            <person name="Ohm R.A."/>
            <person name="Bhattacharya S.S."/>
            <person name="Shirouzu T."/>
            <person name="Yoshinaga Y."/>
            <person name="Martin F.M."/>
            <person name="Grigoriev I.V."/>
            <person name="Hibbett D.S."/>
        </authorList>
    </citation>
    <scope>NUCLEOTIDE SEQUENCE [LARGE SCALE GENOMIC DNA]</scope>
    <source>
        <strain evidence="10 11">CBS 109695</strain>
    </source>
</reference>
<dbReference type="InterPro" id="IPR051346">
    <property type="entry name" value="OTU_Deubiquitinase"/>
</dbReference>
<evidence type="ECO:0000256" key="2">
    <source>
        <dbReference type="ARBA" id="ARBA00012759"/>
    </source>
</evidence>
<feature type="domain" description="DUF3645" evidence="8">
    <location>
        <begin position="2302"/>
        <end position="2334"/>
    </location>
</feature>
<evidence type="ECO:0000259" key="7">
    <source>
        <dbReference type="Pfam" id="PF12340"/>
    </source>
</evidence>
<dbReference type="EC" id="3.4.19.12" evidence="2"/>
<dbReference type="PANTHER" id="PTHR13367:SF33">
    <property type="entry name" value="P-LOOP CONTAINING NUCLEOSIDE TRIPHOSPHATE HYDROLASE PROTEIN"/>
    <property type="match status" value="1"/>
</dbReference>
<dbReference type="InterPro" id="IPR046541">
    <property type="entry name" value="DUF6606"/>
</dbReference>
<accession>A0A166ACR2</accession>
<evidence type="ECO:0000256" key="3">
    <source>
        <dbReference type="ARBA" id="ARBA00022670"/>
    </source>
</evidence>
<dbReference type="OrthoDB" id="3182339at2759"/>
<dbReference type="Pfam" id="PF20255">
    <property type="entry name" value="DUF6606"/>
    <property type="match status" value="1"/>
</dbReference>
<dbReference type="Pfam" id="PF12359">
    <property type="entry name" value="DUF3645"/>
    <property type="match status" value="1"/>
</dbReference>
<dbReference type="InterPro" id="IPR022099">
    <property type="entry name" value="DUF3638"/>
</dbReference>
<evidence type="ECO:0000256" key="4">
    <source>
        <dbReference type="ARBA" id="ARBA00022786"/>
    </source>
</evidence>
<dbReference type="GO" id="GO:0004843">
    <property type="term" value="F:cysteine-type deubiquitinase activity"/>
    <property type="evidence" value="ECO:0007669"/>
    <property type="project" value="UniProtKB-EC"/>
</dbReference>
<evidence type="ECO:0000256" key="1">
    <source>
        <dbReference type="ARBA" id="ARBA00000707"/>
    </source>
</evidence>
<dbReference type="GO" id="GO:0006508">
    <property type="term" value="P:proteolysis"/>
    <property type="evidence" value="ECO:0007669"/>
    <property type="project" value="UniProtKB-KW"/>
</dbReference>
<evidence type="ECO:0000256" key="5">
    <source>
        <dbReference type="ARBA" id="ARBA00022801"/>
    </source>
</evidence>
<evidence type="ECO:0000313" key="11">
    <source>
        <dbReference type="Proteomes" id="UP000076532"/>
    </source>
</evidence>
<keyword evidence="3" id="KW-0645">Protease</keyword>
<keyword evidence="4" id="KW-0833">Ubl conjugation pathway</keyword>
<name>A0A166ACR2_9AGAM</name>
<feature type="domain" description="DUF3638" evidence="7">
    <location>
        <begin position="1969"/>
        <end position="2182"/>
    </location>
</feature>
<organism evidence="10 11">
    <name type="scientific">Athelia psychrophila</name>
    <dbReference type="NCBI Taxonomy" id="1759441"/>
    <lineage>
        <taxon>Eukaryota</taxon>
        <taxon>Fungi</taxon>
        <taxon>Dikarya</taxon>
        <taxon>Basidiomycota</taxon>
        <taxon>Agaricomycotina</taxon>
        <taxon>Agaricomycetes</taxon>
        <taxon>Agaricomycetidae</taxon>
        <taxon>Atheliales</taxon>
        <taxon>Atheliaceae</taxon>
        <taxon>Athelia</taxon>
    </lineage>
</organism>
<keyword evidence="6" id="KW-0788">Thiol protease</keyword>
<evidence type="ECO:0000256" key="6">
    <source>
        <dbReference type="ARBA" id="ARBA00022807"/>
    </source>
</evidence>
<sequence>MAKPCLEYIAHHAFFPPRLPQKDDYEIGHEEALCSSMFQSAIKYMERVAAQDRDQWDGIAKMLKHLRGTQGSNALSEEEIRRSIADMQLADVLALYIRAQNAGLIIRKLDDASIFESFEVSLPNAEVIAAQGKILRCFPGPAIAVPHNTANNPSFIRELSSFLVKMHVDVIDPPTTTKAGSTVKEVRDTTAPHHITQLLTGILRGMGRPAEVQRVQKRIAEDVLWKDAFAPWRRSPIWLVIRVALQTSLAGENGQDSYKSFMLFALATMLQDTLAADFPSDMLFCMRSKICRRLYKLGSAVPLFVQEKVQEVAEATERLLQERWKAEQMQKVATVAWAPQNLNISEDTTLSLHKSGDYLRNVFSGNIAHSGASSFNPQCIPRLQGPLDFSVYGTQNLSDAVSSDPHTALGDFELTVEEYLEGWVDRNMLVTNSCEVVAACFKQYYTSAHPIYQGDPVLLSTMLLTLAQLWVAVDRLVIAQCPLLREYSPEFPTNLMEPILLRKSRALNRVKYVETYVLSRHPNAQPSRRIFTDDLHSQSFAIRYFDTSPHHISLMDKIKTHANALRKEKVLEVSRLNTEHSDLRRQCASLKHSYSVNRHGDEYHNWRRCYLCTLEERANNMRIALHEWPLPQGALEAKAAVFELQCPSSFGTWRIITYLFLRDICLTSHKASADPPISLHAYEGLQAFKDQNSSHRISFASTTKSFTKSHYATASIPSSESEVCVNNGLQFRLFDAQRSEWAAVTFGACSLAEYCTSRLPEGPYKFLQYAVENTSHTSNDMLAAQEDCPTDLSLHEYAAFVGLRAEREWHGELGGAEFESLLLRELSQLITSVQSNWAEVTCARMVTALTSRLLASTSNSYTRDQAYALLRRIRAISFDWMHDLARILREIEDEDKLADFERRMCEIAATCRSTYDVDPVHLQNILHSSDDHAILLECTVVIHDHTPPNPASLPTDFKNLLARDRRLSHALEETFLRQSQVSSDGLDRALLALWSGYKRGPGRWIGQVSPNDRWLVVKAAPSASGTTQSVQLNFLEGLLLVDGKPLSRLPVTFSRHPTYTRIFGKKLFDVFPADSPEMEFTASRSLNDNQVSFAMRDLNTRLVIRITSDSQRYELVPHEVFIGDLPASFIHDFSHWMDLSTGQIELRPLSSIWKSSGSNWVLHYVDHGSIMRKESIVLVDIRSPTFGMIHSSLGALDYADHLVVTWTQTANRLLLSANLPRLKLAFKLNDADLLESLNLSNMVVDQNQSIGTMVGLSNQLVLRESSSVLGKLPRSRRVIVPFGENITFRMSGHHTDISVDTKSQTFVKFYEYRVDDELGLLIGDGSLISKLYQAYLHALSSHCLPDPLTGRTGTHEALHVLSNAGCFSFRALGPSERKILELLGALAPAHMYYPSHLQTMQSIEWLPISTLTQNQAFYWATQSIIAHAERLRVFETTPRDGGLTPHQASNEHLRCRAARRMSVYAPDGTVQIPLHILPEANCSTRDFSMEEGAKKEGVAATMAASVLEWPSTLEGSPKLLEALVDWDSVGSEQATLAYSREWIARDLGSTWITTYNICRQSHKTKDQFRLAFSLSAMAYFSEKNRSFAPMLLAFATNDGFRNLSPPQWKSYKTKLGFKPQRDEVYQQVISHGSFADSSESRLPAHYEESTHDLARRRKELYQKRLERQAATVADHCITQWPIEYPTLPGTPPDEWVFSATQALTQIKALFETRFHNLQLKEHAAAVQIVLDGMSRSPNNVNSIGSYHPSPLPRRSLRPHGYAAATLDELFQRIPPIIDASMPTLSFEVVEQRQNPDDTETLCALLTHFTASANSFQRLYGGDLEQSRLKYIHDQIHVFPSRTPGSLSDLVDYGHRCLKSLQEVSGCVRDALSPVTIPQHMLHLAGQWPRISLGSLLRILGNRRAHNISHTWVKTLAVLAHRMLLYQRSQRLIHLAHLGNPDDILKELENDNYDIGQEDWLLIQYLTPTIQIDGNFQARSIQIEVANEMISPASQENSVLQLNMGEGKSSVIVPMISASLSDGHTLTRVIVLKSLSGQMFQLLVERLSGLANRRVFYLPFSRSVKLGALQVKTIIGLYEECVKAGGILVAQPEHILSFKLMGVERLLNSSEQDSGNLASSLLKAQRWLEETSRDVLDESDEILHVRYQLLYTVGVQQALEGHPDRWTTIQQLLTLVRKHAPHVHRECPGGLEVQLASHGNFPVTRILKRTAGERLMKCVMEDVMDGQVANCPFGIFPADVRRAAERIIVEKEIQVDDAVKKLINYCQGSELWKGLLLLRGLFAHGILPYALRERRWRVDYGLDLSRSLLAVPYRAKDVPAVRAEFGHPDVAITLTCLSYLYGGLRDNEMSLCFELLYKLDNPTQEYERWVRNDSSIAKSSFHQLNGVNIEDPKQRDFAIFPAFRFNHFVIDFYLSQVVFPRAAKEFPHKLATSGWDLAETKAQLVTGFSGTNDNQHLLPTSITQRDPLGQLSTNAKVLTYLMRTENDAYMCVRGVDGGQLSTEDFLQHLVRQTPEIRVLLDVGAQMLDMHNGELATRWLSLKPDAAAVIFFGDNDEMTVMTRHASRAFNLLTISYLGDRGSDELPGETFRVVPGWYRLGTARKERGDESVRVAEGGTWLQGVTEKVVWCWLIVVTWVKSHSCRTHQTYECMALWPRKPLKHGLIIYERRLSGEQRSRPVSASRKIPITFQNTSDPVVSLRQVRHLALLVWLIVSKDRAGGLYVLEADGVDDADGWWQWAVTQRSAAADTVVERDKREMVWFMREKRGGSSLYLNGGASKFCLDPLGSHALSTNV</sequence>
<dbReference type="InterPro" id="IPR022105">
    <property type="entry name" value="DUF3645"/>
</dbReference>
<protein>
    <recommendedName>
        <fullName evidence="2">ubiquitinyl hydrolase 1</fullName>
        <ecNumber evidence="2">3.4.19.12</ecNumber>
    </recommendedName>
</protein>
<keyword evidence="5" id="KW-0378">Hydrolase</keyword>